<dbReference type="GO" id="GO:0005815">
    <property type="term" value="C:microtubule organizing center"/>
    <property type="evidence" value="ECO:0007669"/>
    <property type="project" value="UniProtKB-SubCell"/>
</dbReference>
<evidence type="ECO:0000259" key="8">
    <source>
        <dbReference type="Pfam" id="PF10495"/>
    </source>
</evidence>
<dbReference type="Gene3D" id="1.10.287.1490">
    <property type="match status" value="1"/>
</dbReference>
<dbReference type="InParanoid" id="J4H354"/>
<evidence type="ECO:0000256" key="5">
    <source>
        <dbReference type="ARBA" id="ARBA00023212"/>
    </source>
</evidence>
<evidence type="ECO:0000313" key="9">
    <source>
        <dbReference type="EMBL" id="CCM02679.1"/>
    </source>
</evidence>
<accession>J4H354</accession>
<evidence type="ECO:0000313" key="10">
    <source>
        <dbReference type="Proteomes" id="UP000006352"/>
    </source>
</evidence>
<dbReference type="STRING" id="599839.J4H354"/>
<feature type="domain" description="Pericentrin/AKAP-450 centrosomal targeting" evidence="8">
    <location>
        <begin position="1332"/>
        <end position="1407"/>
    </location>
</feature>
<evidence type="ECO:0000256" key="2">
    <source>
        <dbReference type="ARBA" id="ARBA00022490"/>
    </source>
</evidence>
<dbReference type="GO" id="GO:0007076">
    <property type="term" value="P:mitotic chromosome condensation"/>
    <property type="evidence" value="ECO:0007669"/>
    <property type="project" value="TreeGrafter"/>
</dbReference>
<keyword evidence="2" id="KW-0963">Cytoplasm</keyword>
<dbReference type="HOGENOM" id="CLU_003479_0_0_1"/>
<dbReference type="RefSeq" id="XP_012181962.1">
    <property type="nucleotide sequence ID" value="XM_012326572.1"/>
</dbReference>
<feature type="region of interest" description="Disordered" evidence="7">
    <location>
        <begin position="1"/>
        <end position="104"/>
    </location>
</feature>
<feature type="coiled-coil region" evidence="6">
    <location>
        <begin position="401"/>
        <end position="576"/>
    </location>
</feature>
<organism evidence="9 10">
    <name type="scientific">Fibroporia radiculosa</name>
    <dbReference type="NCBI Taxonomy" id="599839"/>
    <lineage>
        <taxon>Eukaryota</taxon>
        <taxon>Fungi</taxon>
        <taxon>Dikarya</taxon>
        <taxon>Basidiomycota</taxon>
        <taxon>Agaricomycotina</taxon>
        <taxon>Agaricomycetes</taxon>
        <taxon>Polyporales</taxon>
        <taxon>Fibroporiaceae</taxon>
        <taxon>Fibroporia</taxon>
    </lineage>
</organism>
<feature type="region of interest" description="Disordered" evidence="7">
    <location>
        <begin position="217"/>
        <end position="274"/>
    </location>
</feature>
<dbReference type="EMBL" id="HE797087">
    <property type="protein sequence ID" value="CCM02679.1"/>
    <property type="molecule type" value="Genomic_DNA"/>
</dbReference>
<dbReference type="Pfam" id="PF10495">
    <property type="entry name" value="PACT_coil_coil"/>
    <property type="match status" value="1"/>
</dbReference>
<feature type="compositionally biased region" description="Polar residues" evidence="7">
    <location>
        <begin position="242"/>
        <end position="260"/>
    </location>
</feature>
<feature type="compositionally biased region" description="Low complexity" evidence="7">
    <location>
        <begin position="363"/>
        <end position="378"/>
    </location>
</feature>
<dbReference type="InterPro" id="IPR019528">
    <property type="entry name" value="PACT_domain"/>
</dbReference>
<reference evidence="9 10" key="1">
    <citation type="journal article" date="2012" name="Appl. Environ. Microbiol.">
        <title>Short-read sequencing for genomic analysis of the brown rot fungus Fibroporia radiculosa.</title>
        <authorList>
            <person name="Tang J.D."/>
            <person name="Perkins A.D."/>
            <person name="Sonstegard T.S."/>
            <person name="Schroeder S.G."/>
            <person name="Burgess S.C."/>
            <person name="Diehl S.V."/>
        </authorList>
    </citation>
    <scope>NUCLEOTIDE SEQUENCE [LARGE SCALE GENOMIC DNA]</scope>
    <source>
        <strain evidence="9 10">TFFH 294</strain>
    </source>
</reference>
<dbReference type="OrthoDB" id="2020852at2759"/>
<evidence type="ECO:0000256" key="6">
    <source>
        <dbReference type="SAM" id="Coils"/>
    </source>
</evidence>
<keyword evidence="5" id="KW-0206">Cytoskeleton</keyword>
<evidence type="ECO:0000256" key="7">
    <source>
        <dbReference type="SAM" id="MobiDB-lite"/>
    </source>
</evidence>
<dbReference type="PANTHER" id="PTHR43941:SF1">
    <property type="entry name" value="STRUCTURAL MAINTENANCE OF CHROMOSOMES PROTEIN 2"/>
    <property type="match status" value="1"/>
</dbReference>
<feature type="compositionally biased region" description="Polar residues" evidence="7">
    <location>
        <begin position="76"/>
        <end position="94"/>
    </location>
</feature>
<comment type="subcellular location">
    <subcellularLocation>
        <location evidence="1">Cytoplasm</location>
        <location evidence="1">Cytoskeleton</location>
        <location evidence="1">Microtubule organizing center</location>
    </subcellularLocation>
</comment>
<dbReference type="Proteomes" id="UP000006352">
    <property type="component" value="Unassembled WGS sequence"/>
</dbReference>
<feature type="coiled-coil region" evidence="6">
    <location>
        <begin position="852"/>
        <end position="907"/>
    </location>
</feature>
<dbReference type="GO" id="GO:0005737">
    <property type="term" value="C:cytoplasm"/>
    <property type="evidence" value="ECO:0007669"/>
    <property type="project" value="UniProtKB-ARBA"/>
</dbReference>
<evidence type="ECO:0000256" key="3">
    <source>
        <dbReference type="ARBA" id="ARBA00022553"/>
    </source>
</evidence>
<dbReference type="GO" id="GO:0000785">
    <property type="term" value="C:chromatin"/>
    <property type="evidence" value="ECO:0007669"/>
    <property type="project" value="TreeGrafter"/>
</dbReference>
<evidence type="ECO:0000256" key="4">
    <source>
        <dbReference type="ARBA" id="ARBA00023054"/>
    </source>
</evidence>
<feature type="coiled-coil region" evidence="6">
    <location>
        <begin position="963"/>
        <end position="1295"/>
    </location>
</feature>
<name>J4H354_9APHY</name>
<keyword evidence="10" id="KW-1185">Reference proteome</keyword>
<feature type="compositionally biased region" description="Basic and acidic residues" evidence="7">
    <location>
        <begin position="66"/>
        <end position="75"/>
    </location>
</feature>
<gene>
    <name evidence="9" type="ORF">FIBRA_04784</name>
</gene>
<feature type="compositionally biased region" description="Basic and acidic residues" evidence="7">
    <location>
        <begin position="25"/>
        <end position="38"/>
    </location>
</feature>
<sequence length="1438" mass="161035">MSPLAALTVPLPRSTTASPAPFVREANEELPSQRHEQETSQSDIQNDNSRDAMDLTDPLLPQQSVSEREPDDQREPTFSSEEAPTQSDNGSTRGMRSPMGLSAAFSSPTPSAMFTPTPAFQPRPRARFAALPNTPRQSDYPAYEEESVERGGAVERDAEVPATPYAHKRSFLLSVINSTARPRMKHLTPHPHHTGEGQSMQVSMTPGVNLRSAFAGVTPRPQIRPRLSHPLTDALPGPSEAGSASDTESIHSVSLAGSQSPIPPGAQSPYDPTMDRVSFVSTASSHDLTTHARANASFDPVMGLGERGHGVGRFNAGKLNNYLHGLNRRLQEENETLVIRLKTYEEKYGMGAEGASTTTPDKSQSLQQPQSAQSRRLSGGARRVSAGPGIGLGDVPEDRLAESWIEEKALLEEELDELRHKLEHLTGEKESAEEAVLQERAERARDKERWRERMSEVEKGVSGIIEDLERKLAEAEESAKTAAQQKSEAQKEAEKRLVAILAEKALLEDRIKKAEDALESGQDLGADLNAANELIARAMTNLSGANMQIKELEDEVMRADEKVDDLERQVRLQKEHSIDLDKELQKRSTEFNDTLLHNKSLDADLQKTRRELQSSREYAAQMETDAGIAVERIETLEAQLTATQEQVAEVTDEVEREREEVDRLADEANKASELARQLEAALEAAEVKMLDDEQQLVSLKAKVSSLEQAREHEQSNESADRQDDLVMQLQNEVESLESELDDARKEIARLNMLINQSPARKAIDRAKDARIELLEKEKEDLLDRMKSIKSQNNSVYGTPGKLPNASSISPMHRQLLSLSLKSPKTPGGPLRDLSWLQNTINDPTVSPLVAEIARLQSELDRANESIDDKLDQLEDAGLGVVGLTQQLEDARSKINYLEDEIARQGRKEDRLHQRLQRLRCIKCHTKVDVSGLQQANNGDASSILEMSTSSLLSEPPTPPTKTSEALRANLREVTSQLASMKKTWQEEKRQLLGEKAVLQDATTRLNAEVRDAKNEVRKLVETERAGEKARAGIQGELDWAKRAIDDLESELKAERTRLRTLTTEQARAQRDKDEVVLQLHRTETDITDVRDHVQRLKEENHKLEKELRSNALAEQKARLLETKVAQNTETIEQLRQERSLLVTDHKELQKRYSKASEHMNKLKDEYAASQTSHDERRHQLDLRMLEIDDLRRALAEQADELHRAEAEKDRIVAEKSDVARTVAALEADLRRVRADAEAFGRDLKLLRAQKDRLEEERRLDAAGAERAQKQAHAQVRLLKEEAERQRQKAAAVDEELHRHVCAADEQQLAGLKLQHNKECKGLIVQIRYLKAKFARESALRDGLGYQKQYLLVLLARLEKNEQTVLAAIARIGFPEVRPPAPLRKRKLRSVALSVMFILRSKRASDAWREQSASKQAIATALQEVRQRRAANANAKGAS</sequence>
<evidence type="ECO:0000256" key="1">
    <source>
        <dbReference type="ARBA" id="ARBA00004267"/>
    </source>
</evidence>
<dbReference type="GO" id="GO:0003682">
    <property type="term" value="F:chromatin binding"/>
    <property type="evidence" value="ECO:0007669"/>
    <property type="project" value="TreeGrafter"/>
</dbReference>
<dbReference type="GO" id="GO:0000796">
    <property type="term" value="C:condensin complex"/>
    <property type="evidence" value="ECO:0007669"/>
    <property type="project" value="TreeGrafter"/>
</dbReference>
<dbReference type="GO" id="GO:0000793">
    <property type="term" value="C:condensed chromosome"/>
    <property type="evidence" value="ECO:0007669"/>
    <property type="project" value="TreeGrafter"/>
</dbReference>
<keyword evidence="3" id="KW-0597">Phosphoprotein</keyword>
<feature type="coiled-coil region" evidence="6">
    <location>
        <begin position="605"/>
        <end position="791"/>
    </location>
</feature>
<dbReference type="PANTHER" id="PTHR43941">
    <property type="entry name" value="STRUCTURAL MAINTENANCE OF CHROMOSOMES PROTEIN 2"/>
    <property type="match status" value="1"/>
</dbReference>
<keyword evidence="4 6" id="KW-0175">Coiled coil</keyword>
<feature type="region of interest" description="Disordered" evidence="7">
    <location>
        <begin position="351"/>
        <end position="396"/>
    </location>
</feature>
<proteinExistence type="predicted"/>
<protein>
    <recommendedName>
        <fullName evidence="8">Pericentrin/AKAP-450 centrosomal targeting domain-containing protein</fullName>
    </recommendedName>
</protein>
<dbReference type="GeneID" id="24097590"/>